<sequence length="349" mass="38572">MTPEQQRRYDATRPYALGLLVLVLLAVCLTVWLAWQRNRDYARSEAVSIDAEIVNMAPEVPGRIVSLPVRTNQHVRKGDILFQIDPEPYQIRLRQAQAMRDAAAARLDQRRRIVNGEAANADVARRQVTRAQANLDLARMTVARLRPLLGKGYVTAQAVDQAETARRDAEVSLAQAESQARSLTDNLGSTDAAAADDRLAQAQLDQARRDLRETTVRAPCDGIVDGLRTSVGQYVVTGVALFALIDSEQWYAEANLRETDLARVRAGMHATVWVMQDRTIAIRGEVDSIGAGVQDTGNITLQGRLPVVERDLNWVRIAQRFPVRIRLLDPPQALMRVGASAVVVMDGPS</sequence>
<dbReference type="Gene3D" id="2.40.30.170">
    <property type="match status" value="1"/>
</dbReference>
<evidence type="ECO:0000256" key="2">
    <source>
        <dbReference type="SAM" id="Phobius"/>
    </source>
</evidence>
<protein>
    <submittedName>
        <fullName evidence="5">Multidrug transporter subunit MdtN</fullName>
    </submittedName>
</protein>
<evidence type="ECO:0000259" key="4">
    <source>
        <dbReference type="Pfam" id="PF25963"/>
    </source>
</evidence>
<organism evidence="5 6">
    <name type="scientific">Gluconacetobacter azotocaptans</name>
    <dbReference type="NCBI Taxonomy" id="142834"/>
    <lineage>
        <taxon>Bacteria</taxon>
        <taxon>Pseudomonadati</taxon>
        <taxon>Pseudomonadota</taxon>
        <taxon>Alphaproteobacteria</taxon>
        <taxon>Acetobacterales</taxon>
        <taxon>Acetobacteraceae</taxon>
        <taxon>Gluconacetobacter</taxon>
    </lineage>
</organism>
<evidence type="ECO:0000256" key="1">
    <source>
        <dbReference type="SAM" id="Coils"/>
    </source>
</evidence>
<name>A0A7W4JPY3_9PROT</name>
<dbReference type="Pfam" id="PF25917">
    <property type="entry name" value="BSH_RND"/>
    <property type="match status" value="1"/>
</dbReference>
<keyword evidence="1" id="KW-0175">Coiled coil</keyword>
<dbReference type="PANTHER" id="PTHR30386">
    <property type="entry name" value="MEMBRANE FUSION SUBUNIT OF EMRAB-TOLC MULTIDRUG EFFLUX PUMP"/>
    <property type="match status" value="1"/>
</dbReference>
<dbReference type="InterPro" id="IPR058634">
    <property type="entry name" value="AaeA-lik-b-barrel"/>
</dbReference>
<evidence type="ECO:0000313" key="6">
    <source>
        <dbReference type="Proteomes" id="UP000555756"/>
    </source>
</evidence>
<feature type="domain" description="Multidrug resistance protein MdtA-like barrel-sandwich hybrid" evidence="3">
    <location>
        <begin position="53"/>
        <end position="245"/>
    </location>
</feature>
<keyword evidence="2" id="KW-1133">Transmembrane helix</keyword>
<feature type="domain" description="p-hydroxybenzoic acid efflux pump subunit AaeA-like beta-barrel" evidence="4">
    <location>
        <begin position="250"/>
        <end position="345"/>
    </location>
</feature>
<dbReference type="Proteomes" id="UP000555756">
    <property type="component" value="Unassembled WGS sequence"/>
</dbReference>
<feature type="transmembrane region" description="Helical" evidence="2">
    <location>
        <begin position="15"/>
        <end position="35"/>
    </location>
</feature>
<evidence type="ECO:0000259" key="3">
    <source>
        <dbReference type="Pfam" id="PF25917"/>
    </source>
</evidence>
<proteinExistence type="predicted"/>
<keyword evidence="6" id="KW-1185">Reference proteome</keyword>
<comment type="caution">
    <text evidence="5">The sequence shown here is derived from an EMBL/GenBank/DDBJ whole genome shotgun (WGS) entry which is preliminary data.</text>
</comment>
<gene>
    <name evidence="5" type="primary">mdtN</name>
    <name evidence="5" type="ORF">HLH34_01540</name>
</gene>
<dbReference type="Gene3D" id="2.40.50.100">
    <property type="match status" value="1"/>
</dbReference>
<dbReference type="AlphaFoldDB" id="A0A7W4JPY3"/>
<dbReference type="RefSeq" id="WP_183117814.1">
    <property type="nucleotide sequence ID" value="NZ_JABEQF010000001.1"/>
</dbReference>
<dbReference type="InterPro" id="IPR058625">
    <property type="entry name" value="MdtA-like_BSH"/>
</dbReference>
<keyword evidence="2" id="KW-0812">Transmembrane</keyword>
<keyword evidence="2" id="KW-0472">Membrane</keyword>
<feature type="coiled-coil region" evidence="1">
    <location>
        <begin position="159"/>
        <end position="186"/>
    </location>
</feature>
<accession>A0A7W4JPY3</accession>
<evidence type="ECO:0000313" key="5">
    <source>
        <dbReference type="EMBL" id="MBB2188647.1"/>
    </source>
</evidence>
<dbReference type="NCBIfam" id="NF007785">
    <property type="entry name" value="PRK10476.1"/>
    <property type="match status" value="1"/>
</dbReference>
<reference evidence="5 6" key="1">
    <citation type="submission" date="2020-04" db="EMBL/GenBank/DDBJ databases">
        <title>Description of novel Gluconacetobacter.</title>
        <authorList>
            <person name="Sombolestani A."/>
        </authorList>
    </citation>
    <scope>NUCLEOTIDE SEQUENCE [LARGE SCALE GENOMIC DNA]</scope>
    <source>
        <strain evidence="5 6">LMG 21311</strain>
    </source>
</reference>
<dbReference type="Pfam" id="PF25963">
    <property type="entry name" value="Beta-barrel_AAEA"/>
    <property type="match status" value="1"/>
</dbReference>
<dbReference type="EMBL" id="JABEQF010000001">
    <property type="protein sequence ID" value="MBB2188647.1"/>
    <property type="molecule type" value="Genomic_DNA"/>
</dbReference>
<dbReference type="PANTHER" id="PTHR30386:SF24">
    <property type="entry name" value="MULTIDRUG RESISTANCE EFFLUX PUMP"/>
    <property type="match status" value="1"/>
</dbReference>
<dbReference type="SUPFAM" id="SSF111369">
    <property type="entry name" value="HlyD-like secretion proteins"/>
    <property type="match status" value="2"/>
</dbReference>
<dbReference type="Gene3D" id="1.10.287.470">
    <property type="entry name" value="Helix hairpin bin"/>
    <property type="match status" value="2"/>
</dbReference>
<dbReference type="InterPro" id="IPR050739">
    <property type="entry name" value="MFP"/>
</dbReference>